<protein>
    <submittedName>
        <fullName evidence="2">Uncharacterized protein</fullName>
    </submittedName>
</protein>
<sequence>MCKFPKSKLLWHSSLLDYLPIFEAQAMKGNSLIAKVLDDRLALEFFVQTIDLADMEKEENSNQRMLKPPAETEFFLQWGNRKRLRCVRVRGTNLTTQVSSDLPSSSRIGRKINSRFLTLSNKSAAFPQPTTRFTRNSETATLRWDNRKSLSVSPEKEDRFYSTRGSTIGGFEENGKVRVDEGSRNQSGDQENHNSSKSLVCPKVCISLSSKEKEEDFMAMKGCKLPQRPKKRAKVIQRTLLLVSPGAWLSDMSLERYEVREKKSCKKRGRGLKAMGNVESDSE</sequence>
<feature type="region of interest" description="Disordered" evidence="1">
    <location>
        <begin position="171"/>
        <end position="196"/>
    </location>
</feature>
<dbReference type="Proteomes" id="UP001604336">
    <property type="component" value="Unassembled WGS sequence"/>
</dbReference>
<evidence type="ECO:0000313" key="3">
    <source>
        <dbReference type="Proteomes" id="UP001604336"/>
    </source>
</evidence>
<proteinExistence type="predicted"/>
<reference evidence="3" key="1">
    <citation type="submission" date="2024-07" db="EMBL/GenBank/DDBJ databases">
        <title>Two chromosome-level genome assemblies of Korean endemic species Abeliophyllum distichum and Forsythia ovata (Oleaceae).</title>
        <authorList>
            <person name="Jang H."/>
        </authorList>
    </citation>
    <scope>NUCLEOTIDE SEQUENCE [LARGE SCALE GENOMIC DNA]</scope>
</reference>
<comment type="caution">
    <text evidence="2">The sequence shown here is derived from an EMBL/GenBank/DDBJ whole genome shotgun (WGS) entry which is preliminary data.</text>
</comment>
<dbReference type="EMBL" id="JBFOLK010000002">
    <property type="protein sequence ID" value="KAL2535167.1"/>
    <property type="molecule type" value="Genomic_DNA"/>
</dbReference>
<feature type="compositionally biased region" description="Polar residues" evidence="1">
    <location>
        <begin position="184"/>
        <end position="196"/>
    </location>
</feature>
<evidence type="ECO:0000256" key="1">
    <source>
        <dbReference type="SAM" id="MobiDB-lite"/>
    </source>
</evidence>
<dbReference type="AlphaFoldDB" id="A0ABD1VCT6"/>
<accession>A0ABD1VCT6</accession>
<evidence type="ECO:0000313" key="2">
    <source>
        <dbReference type="EMBL" id="KAL2535167.1"/>
    </source>
</evidence>
<keyword evidence="3" id="KW-1185">Reference proteome</keyword>
<name>A0ABD1VCT6_9LAMI</name>
<feature type="compositionally biased region" description="Basic and acidic residues" evidence="1">
    <location>
        <begin position="173"/>
        <end position="183"/>
    </location>
</feature>
<organism evidence="2 3">
    <name type="scientific">Abeliophyllum distichum</name>
    <dbReference type="NCBI Taxonomy" id="126358"/>
    <lineage>
        <taxon>Eukaryota</taxon>
        <taxon>Viridiplantae</taxon>
        <taxon>Streptophyta</taxon>
        <taxon>Embryophyta</taxon>
        <taxon>Tracheophyta</taxon>
        <taxon>Spermatophyta</taxon>
        <taxon>Magnoliopsida</taxon>
        <taxon>eudicotyledons</taxon>
        <taxon>Gunneridae</taxon>
        <taxon>Pentapetalae</taxon>
        <taxon>asterids</taxon>
        <taxon>lamiids</taxon>
        <taxon>Lamiales</taxon>
        <taxon>Oleaceae</taxon>
        <taxon>Forsythieae</taxon>
        <taxon>Abeliophyllum</taxon>
    </lineage>
</organism>
<dbReference type="PANTHER" id="PTHR33130:SF12">
    <property type="entry name" value="EXPRESSED PROTEIN"/>
    <property type="match status" value="1"/>
</dbReference>
<gene>
    <name evidence="2" type="ORF">Adt_08518</name>
</gene>
<dbReference type="PANTHER" id="PTHR33130">
    <property type="entry name" value="PUTATIVE (DUF1639)-RELATED"/>
    <property type="match status" value="1"/>
</dbReference>
<dbReference type="InterPro" id="IPR012438">
    <property type="entry name" value="DUF1639"/>
</dbReference>
<dbReference type="Pfam" id="PF07797">
    <property type="entry name" value="DUF1639"/>
    <property type="match status" value="1"/>
</dbReference>